<feature type="transmembrane region" description="Helical" evidence="2">
    <location>
        <begin position="108"/>
        <end position="125"/>
    </location>
</feature>
<proteinExistence type="predicted"/>
<feature type="region of interest" description="Disordered" evidence="1">
    <location>
        <begin position="1"/>
        <end position="28"/>
    </location>
</feature>
<evidence type="ECO:0000313" key="3">
    <source>
        <dbReference type="EMBL" id="VVW69410.1"/>
    </source>
</evidence>
<feature type="region of interest" description="Disordered" evidence="1">
    <location>
        <begin position="84"/>
        <end position="103"/>
    </location>
</feature>
<dbReference type="AlphaFoldDB" id="A0A5K1G1S2"/>
<keyword evidence="2" id="KW-0472">Membrane</keyword>
<keyword evidence="2" id="KW-1133">Transmembrane helix</keyword>
<dbReference type="PANTHER" id="PTHR34056:SF1">
    <property type="entry name" value="GPI-ANCHORED PROTEIN"/>
    <property type="match status" value="1"/>
</dbReference>
<dbReference type="InterPro" id="IPR040376">
    <property type="entry name" value="At4g28100-like"/>
</dbReference>
<evidence type="ECO:0000256" key="1">
    <source>
        <dbReference type="SAM" id="MobiDB-lite"/>
    </source>
</evidence>
<name>A0A5K1G1S2_9MAGN</name>
<dbReference type="EMBL" id="LR721786">
    <property type="protein sequence ID" value="VVW69410.1"/>
    <property type="molecule type" value="Genomic_DNA"/>
</dbReference>
<dbReference type="PANTHER" id="PTHR34056">
    <property type="entry name" value="GPI-ANCHORED PROTEIN"/>
    <property type="match status" value="1"/>
</dbReference>
<keyword evidence="2" id="KW-0812">Transmembrane</keyword>
<protein>
    <submittedName>
        <fullName evidence="3">Uncharacterized protein</fullName>
    </submittedName>
</protein>
<accession>A0A5K1G1S2</accession>
<gene>
    <name evidence="3" type="ORF">NYM_LOCUS25220</name>
</gene>
<reference evidence="3" key="1">
    <citation type="submission" date="2019-09" db="EMBL/GenBank/DDBJ databases">
        <authorList>
            <person name="Zhang L."/>
        </authorList>
    </citation>
    <scope>NUCLEOTIDE SEQUENCE</scope>
</reference>
<sequence length="126" mass="13793">MNGKGNSTARVPRPDEEEGGRRKGKMQRRECEMMGLTWLLAQNKTAYVPTVAAVLRAFMANDAAGIDDDAPGPRSCSVDKDGMPLAVDSSELDTSEASHLPRPSSPHLPFLVFILWITSNFLLLLH</sequence>
<organism evidence="3">
    <name type="scientific">Nymphaea colorata</name>
    <name type="common">pocket water lily</name>
    <dbReference type="NCBI Taxonomy" id="210225"/>
    <lineage>
        <taxon>Eukaryota</taxon>
        <taxon>Viridiplantae</taxon>
        <taxon>Streptophyta</taxon>
        <taxon>Embryophyta</taxon>
        <taxon>Tracheophyta</taxon>
        <taxon>Spermatophyta</taxon>
        <taxon>Magnoliopsida</taxon>
        <taxon>Nymphaeales</taxon>
        <taxon>Nymphaeaceae</taxon>
        <taxon>Nymphaea</taxon>
    </lineage>
</organism>
<evidence type="ECO:0000256" key="2">
    <source>
        <dbReference type="SAM" id="Phobius"/>
    </source>
</evidence>